<dbReference type="EMBL" id="HBUF01417825">
    <property type="protein sequence ID" value="CAG6740229.1"/>
    <property type="molecule type" value="Transcribed_RNA"/>
</dbReference>
<dbReference type="AlphaFoldDB" id="A0A8D8Z3J4"/>
<name>A0A8D8Z3J4_9HEMI</name>
<sequence length="141" mass="15463">MCHTKNKSCLFGTTENALKVQLIPFPLPQVTRLTSFLRPTSCSVRPATPCPPLNPVVPVRASLTVIRLMNIQPLVTNCRLTINTLHHNNQASLNHQTTVPTRAAVKNRTRNQTLLHHLPLLPAPLKDSTASLTSVNHSTGV</sequence>
<organism evidence="1">
    <name type="scientific">Cacopsylla melanoneura</name>
    <dbReference type="NCBI Taxonomy" id="428564"/>
    <lineage>
        <taxon>Eukaryota</taxon>
        <taxon>Metazoa</taxon>
        <taxon>Ecdysozoa</taxon>
        <taxon>Arthropoda</taxon>
        <taxon>Hexapoda</taxon>
        <taxon>Insecta</taxon>
        <taxon>Pterygota</taxon>
        <taxon>Neoptera</taxon>
        <taxon>Paraneoptera</taxon>
        <taxon>Hemiptera</taxon>
        <taxon>Sternorrhyncha</taxon>
        <taxon>Psylloidea</taxon>
        <taxon>Psyllidae</taxon>
        <taxon>Psyllinae</taxon>
        <taxon>Cacopsylla</taxon>
    </lineage>
</organism>
<evidence type="ECO:0000313" key="1">
    <source>
        <dbReference type="EMBL" id="CAG6740225.1"/>
    </source>
</evidence>
<protein>
    <submittedName>
        <fullName evidence="1">Uncharacterized protein</fullName>
    </submittedName>
</protein>
<proteinExistence type="predicted"/>
<accession>A0A8D8Z3J4</accession>
<dbReference type="EMBL" id="HBUF01417824">
    <property type="protein sequence ID" value="CAG6740225.1"/>
    <property type="molecule type" value="Transcribed_RNA"/>
</dbReference>
<reference evidence="1" key="1">
    <citation type="submission" date="2021-05" db="EMBL/GenBank/DDBJ databases">
        <authorList>
            <person name="Alioto T."/>
            <person name="Alioto T."/>
            <person name="Gomez Garrido J."/>
        </authorList>
    </citation>
    <scope>NUCLEOTIDE SEQUENCE</scope>
</reference>